<dbReference type="EMBL" id="GBXM01040404">
    <property type="protein sequence ID" value="JAH68173.1"/>
    <property type="molecule type" value="Transcribed_RNA"/>
</dbReference>
<reference evidence="1" key="2">
    <citation type="journal article" date="2015" name="Fish Shellfish Immunol.">
        <title>Early steps in the European eel (Anguilla anguilla)-Vibrio vulnificus interaction in the gills: Role of the RtxA13 toxin.</title>
        <authorList>
            <person name="Callol A."/>
            <person name="Pajuelo D."/>
            <person name="Ebbesson L."/>
            <person name="Teles M."/>
            <person name="MacKenzie S."/>
            <person name="Amaro C."/>
        </authorList>
    </citation>
    <scope>NUCLEOTIDE SEQUENCE</scope>
</reference>
<reference evidence="1" key="1">
    <citation type="submission" date="2014-11" db="EMBL/GenBank/DDBJ databases">
        <authorList>
            <person name="Amaro Gonzalez C."/>
        </authorList>
    </citation>
    <scope>NUCLEOTIDE SEQUENCE</scope>
</reference>
<organism evidence="1">
    <name type="scientific">Anguilla anguilla</name>
    <name type="common">European freshwater eel</name>
    <name type="synonym">Muraena anguilla</name>
    <dbReference type="NCBI Taxonomy" id="7936"/>
    <lineage>
        <taxon>Eukaryota</taxon>
        <taxon>Metazoa</taxon>
        <taxon>Chordata</taxon>
        <taxon>Craniata</taxon>
        <taxon>Vertebrata</taxon>
        <taxon>Euteleostomi</taxon>
        <taxon>Actinopterygii</taxon>
        <taxon>Neopterygii</taxon>
        <taxon>Teleostei</taxon>
        <taxon>Anguilliformes</taxon>
        <taxon>Anguillidae</taxon>
        <taxon>Anguilla</taxon>
    </lineage>
</organism>
<proteinExistence type="predicted"/>
<sequence length="32" mass="3824">MSSNFFLVMFCQYTYSHNKKFVNPLKLPGFPH</sequence>
<accession>A0A0E9UT75</accession>
<dbReference type="AlphaFoldDB" id="A0A0E9UT75"/>
<protein>
    <submittedName>
        <fullName evidence="1">Uncharacterized protein</fullName>
    </submittedName>
</protein>
<name>A0A0E9UT75_ANGAN</name>
<evidence type="ECO:0000313" key="1">
    <source>
        <dbReference type="EMBL" id="JAH68173.1"/>
    </source>
</evidence>